<comment type="catalytic activity">
    <reaction evidence="6">
        <text>L-lysyl-tRNA(Lys) + a 1,2-diacyl-sn-glycero-3-phospho-(1'-sn-glycerol) = a 1,2-diacyl-sn-glycero-3-phospho-1'-(3'-O-L-lysyl)-sn-glycerol + tRNA(Lys)</text>
        <dbReference type="Rhea" id="RHEA:10668"/>
        <dbReference type="Rhea" id="RHEA-COMP:9696"/>
        <dbReference type="Rhea" id="RHEA-COMP:9697"/>
        <dbReference type="ChEBI" id="CHEBI:64716"/>
        <dbReference type="ChEBI" id="CHEBI:75792"/>
        <dbReference type="ChEBI" id="CHEBI:78442"/>
        <dbReference type="ChEBI" id="CHEBI:78529"/>
        <dbReference type="EC" id="2.3.2.3"/>
    </reaction>
</comment>
<evidence type="ECO:0000256" key="5">
    <source>
        <dbReference type="ARBA" id="ARBA00023136"/>
    </source>
</evidence>
<evidence type="ECO:0000256" key="1">
    <source>
        <dbReference type="ARBA" id="ARBA00004651"/>
    </source>
</evidence>
<keyword evidence="3 6" id="KW-0812">Transmembrane</keyword>
<comment type="similarity">
    <text evidence="6">Belongs to the LPG synthase family.</text>
</comment>
<proteinExistence type="inferred from homology"/>
<sequence length="304" mass="33445">MMKPFGLIVLVLGLLIWVGTTIEYGSVYEALVLLDPTVIAVLLLLQFFTFALMARQWMNLIHVRGGQAFWSVMNILFASAFTEGITPSVKFGSEAVKGYMLRRRFSLGIKSVVETVAAQKIISISALVPFLLVTVWLWWSPREAWLTLAGVVLLVLLMVGLFSVIRRKHEVLTDWDRRRIFFHYRFSVVIWALFYTKGLLLSTAMGLDLSLTGVLLAVFVPYMAALIPVTPGGIGTFEAAMVAVLVSLGTVASTAIVFAVVFRLITFWFGAFVGAGCVFLNLSRGEGKPSSESVQTGHIGKISV</sequence>
<evidence type="ECO:0000256" key="4">
    <source>
        <dbReference type="ARBA" id="ARBA00022989"/>
    </source>
</evidence>
<gene>
    <name evidence="6" type="primary">mprF</name>
    <name evidence="7" type="ordered locus">Bsel_0683</name>
</gene>
<comment type="subcellular location">
    <subcellularLocation>
        <location evidence="1 6">Cell membrane</location>
        <topology evidence="1 6">Multi-pass membrane protein</topology>
    </subcellularLocation>
</comment>
<dbReference type="Proteomes" id="UP000000271">
    <property type="component" value="Chromosome"/>
</dbReference>
<evidence type="ECO:0000256" key="6">
    <source>
        <dbReference type="RuleBase" id="RU363042"/>
    </source>
</evidence>
<dbReference type="Pfam" id="PF03706">
    <property type="entry name" value="LPG_synthase_TM"/>
    <property type="match status" value="1"/>
</dbReference>
<feature type="transmembrane region" description="Helical" evidence="6">
    <location>
        <begin position="186"/>
        <end position="203"/>
    </location>
</feature>
<keyword evidence="4 6" id="KW-1133">Transmembrane helix</keyword>
<feature type="transmembrane region" description="Helical" evidence="6">
    <location>
        <begin position="209"/>
        <end position="227"/>
    </location>
</feature>
<evidence type="ECO:0000256" key="2">
    <source>
        <dbReference type="ARBA" id="ARBA00022475"/>
    </source>
</evidence>
<dbReference type="OrthoDB" id="2111097at2"/>
<evidence type="ECO:0000313" key="7">
    <source>
        <dbReference type="EMBL" id="ADH98218.1"/>
    </source>
</evidence>
<comment type="function">
    <text evidence="6">Catalyzes the transfer of a lysyl group from L-lysyl-tRNA(Lys) to membrane-bound phosphatidylglycerol (PG), which produces lysylphosphatidylglycerol (LPG), a major component of the bacterial membrane with a positive net charge. LPG synthesis contributes to bacterial virulence as it is involved in the resistance mechanism against cationic antimicrobial peptides (CAMP) produces by the host's immune system (defensins, cathelicidins) and by the competing microorganisms.</text>
</comment>
<dbReference type="NCBIfam" id="TIGR00374">
    <property type="entry name" value="flippase-like domain"/>
    <property type="match status" value="2"/>
</dbReference>
<evidence type="ECO:0000313" key="8">
    <source>
        <dbReference type="Proteomes" id="UP000000271"/>
    </source>
</evidence>
<feature type="transmembrane region" description="Helical" evidence="6">
    <location>
        <begin position="239"/>
        <end position="259"/>
    </location>
</feature>
<keyword evidence="6" id="KW-0443">Lipid metabolism</keyword>
<dbReference type="KEGG" id="bse:Bsel_0683"/>
<dbReference type="HOGENOM" id="CLU_048072_1_1_9"/>
<dbReference type="InterPro" id="IPR022791">
    <property type="entry name" value="L-PG_synthase/AglD"/>
</dbReference>
<reference evidence="7" key="1">
    <citation type="submission" date="2009-10" db="EMBL/GenBank/DDBJ databases">
        <title>Complete sequence of Bacillus selenitireducens MLS10.</title>
        <authorList>
            <consortium name="US DOE Joint Genome Institute"/>
            <person name="Lucas S."/>
            <person name="Copeland A."/>
            <person name="Lapidus A."/>
            <person name="Glavina del Rio T."/>
            <person name="Dalin E."/>
            <person name="Tice H."/>
            <person name="Bruce D."/>
            <person name="Goodwin L."/>
            <person name="Pitluck S."/>
            <person name="Sims D."/>
            <person name="Brettin T."/>
            <person name="Detter J.C."/>
            <person name="Han C."/>
            <person name="Larimer F."/>
            <person name="Land M."/>
            <person name="Hauser L."/>
            <person name="Kyrpides N."/>
            <person name="Ovchinnikova G."/>
            <person name="Stolz J."/>
        </authorList>
    </citation>
    <scope>NUCLEOTIDE SEQUENCE [LARGE SCALE GENOMIC DNA]</scope>
    <source>
        <strain evidence="7">MLS10</strain>
    </source>
</reference>
<dbReference type="PANTHER" id="PTHR39087:SF2">
    <property type="entry name" value="UPF0104 MEMBRANE PROTEIN MJ1595"/>
    <property type="match status" value="1"/>
</dbReference>
<dbReference type="EC" id="2.3.2.3" evidence="6"/>
<feature type="transmembrane region" description="Helical" evidence="6">
    <location>
        <begin position="265"/>
        <end position="282"/>
    </location>
</feature>
<dbReference type="PANTHER" id="PTHR39087">
    <property type="entry name" value="UPF0104 MEMBRANE PROTEIN MJ1595"/>
    <property type="match status" value="1"/>
</dbReference>
<keyword evidence="8" id="KW-1185">Reference proteome</keyword>
<dbReference type="STRING" id="439292.Bsel_0683"/>
<dbReference type="GO" id="GO:0050071">
    <property type="term" value="F:phosphatidylglycerol lysyltransferase activity"/>
    <property type="evidence" value="ECO:0007669"/>
    <property type="project" value="UniProtKB-EC"/>
</dbReference>
<keyword evidence="6" id="KW-0808">Transferase</keyword>
<feature type="transmembrane region" description="Helical" evidence="6">
    <location>
        <begin position="145"/>
        <end position="165"/>
    </location>
</feature>
<keyword evidence="5 6" id="KW-0472">Membrane</keyword>
<evidence type="ECO:0000256" key="3">
    <source>
        <dbReference type="ARBA" id="ARBA00022692"/>
    </source>
</evidence>
<accession>D6XYR0</accession>
<dbReference type="eggNOG" id="COG0392">
    <property type="taxonomic scope" value="Bacteria"/>
</dbReference>
<dbReference type="EMBL" id="CP001791">
    <property type="protein sequence ID" value="ADH98218.1"/>
    <property type="molecule type" value="Genomic_DNA"/>
</dbReference>
<dbReference type="RefSeq" id="WP_013171647.1">
    <property type="nucleotide sequence ID" value="NC_014219.1"/>
</dbReference>
<keyword evidence="6" id="KW-0046">Antibiotic resistance</keyword>
<feature type="transmembrane region" description="Helical" evidence="6">
    <location>
        <begin position="31"/>
        <end position="54"/>
    </location>
</feature>
<keyword evidence="2" id="KW-1003">Cell membrane</keyword>
<organism evidence="7 8">
    <name type="scientific">Bacillus selenitireducens (strain ATCC 700615 / DSM 15326 / MLS10)</name>
    <dbReference type="NCBI Taxonomy" id="439292"/>
    <lineage>
        <taxon>Bacteria</taxon>
        <taxon>Bacillati</taxon>
        <taxon>Bacillota</taxon>
        <taxon>Bacilli</taxon>
        <taxon>Bacillales</taxon>
        <taxon>Bacillaceae</taxon>
        <taxon>Salisediminibacterium</taxon>
    </lineage>
</organism>
<feature type="transmembrane region" description="Helical" evidence="6">
    <location>
        <begin position="121"/>
        <end position="139"/>
    </location>
</feature>
<dbReference type="GO" id="GO:0046677">
    <property type="term" value="P:response to antibiotic"/>
    <property type="evidence" value="ECO:0007669"/>
    <property type="project" value="UniProtKB-KW"/>
</dbReference>
<dbReference type="GO" id="GO:0005886">
    <property type="term" value="C:plasma membrane"/>
    <property type="evidence" value="ECO:0007669"/>
    <property type="project" value="UniProtKB-SubCell"/>
</dbReference>
<name>D6XYR0_BACIE</name>
<dbReference type="AlphaFoldDB" id="D6XYR0"/>
<dbReference type="GO" id="GO:0006629">
    <property type="term" value="P:lipid metabolic process"/>
    <property type="evidence" value="ECO:0007669"/>
    <property type="project" value="UniProtKB-KW"/>
</dbReference>
<protein>
    <recommendedName>
        <fullName evidence="6">Phosphatidylglycerol lysyltransferase</fullName>
        <ecNumber evidence="6">2.3.2.3</ecNumber>
    </recommendedName>
    <alternativeName>
        <fullName evidence="6">Lysylphosphatidylglycerol synthase</fullName>
    </alternativeName>
</protein>